<sequence length="97" mass="10853">MQVLLISNLVGSLIFFRKRLKNGGTNFWGKSQLMRETPSSLSPSANFVGNGRSTFGRQLQAKYPRVLPVNITDNIVVYICEHLDPPRPPLQVNRGKA</sequence>
<protein>
    <submittedName>
        <fullName evidence="1">Uncharacterized protein</fullName>
    </submittedName>
</protein>
<gene>
    <name evidence="1" type="ORF">IQ230_05370</name>
</gene>
<proteinExistence type="predicted"/>
<reference evidence="1 2" key="1">
    <citation type="submission" date="2020-10" db="EMBL/GenBank/DDBJ databases">
        <authorList>
            <person name="Castelo-Branco R."/>
            <person name="Eusebio N."/>
            <person name="Adriana R."/>
            <person name="Vieira A."/>
            <person name="Brugerolle De Fraissinette N."/>
            <person name="Rezende De Castro R."/>
            <person name="Schneider M.P."/>
            <person name="Vasconcelos V."/>
            <person name="Leao P.N."/>
        </authorList>
    </citation>
    <scope>NUCLEOTIDE SEQUENCE [LARGE SCALE GENOMIC DNA]</scope>
    <source>
        <strain evidence="1 2">LEGE 06123</strain>
    </source>
</reference>
<keyword evidence="2" id="KW-1185">Reference proteome</keyword>
<accession>A0ABR9UNC6</accession>
<organism evidence="1 2">
    <name type="scientific">Gloeocapsopsis crepidinum LEGE 06123</name>
    <dbReference type="NCBI Taxonomy" id="588587"/>
    <lineage>
        <taxon>Bacteria</taxon>
        <taxon>Bacillati</taxon>
        <taxon>Cyanobacteriota</taxon>
        <taxon>Cyanophyceae</taxon>
        <taxon>Oscillatoriophycideae</taxon>
        <taxon>Chroococcales</taxon>
        <taxon>Chroococcaceae</taxon>
        <taxon>Gloeocapsopsis</taxon>
    </lineage>
</organism>
<comment type="caution">
    <text evidence="1">The sequence shown here is derived from an EMBL/GenBank/DDBJ whole genome shotgun (WGS) entry which is preliminary data.</text>
</comment>
<name>A0ABR9UNC6_9CHRO</name>
<dbReference type="EMBL" id="JADEWN010000009">
    <property type="protein sequence ID" value="MBE9189799.1"/>
    <property type="molecule type" value="Genomic_DNA"/>
</dbReference>
<evidence type="ECO:0000313" key="2">
    <source>
        <dbReference type="Proteomes" id="UP000651156"/>
    </source>
</evidence>
<evidence type="ECO:0000313" key="1">
    <source>
        <dbReference type="EMBL" id="MBE9189799.1"/>
    </source>
</evidence>
<dbReference type="Proteomes" id="UP000651156">
    <property type="component" value="Unassembled WGS sequence"/>
</dbReference>